<evidence type="ECO:0000256" key="3">
    <source>
        <dbReference type="ARBA" id="ARBA00023004"/>
    </source>
</evidence>
<keyword evidence="7" id="KW-1185">Reference proteome</keyword>
<evidence type="ECO:0000256" key="4">
    <source>
        <dbReference type="ARBA" id="ARBA00025742"/>
    </source>
</evidence>
<dbReference type="PANTHER" id="PTHR42988:SF2">
    <property type="entry name" value="CYCLIC NUCLEOTIDE PHOSPHODIESTERASE CBUA0032-RELATED"/>
    <property type="match status" value="1"/>
</dbReference>
<dbReference type="InterPro" id="IPR029052">
    <property type="entry name" value="Metallo-depent_PP-like"/>
</dbReference>
<dbReference type="RefSeq" id="WP_007040622.1">
    <property type="nucleotide sequence ID" value="NZ_AFWT01000011.1"/>
</dbReference>
<dbReference type="CDD" id="cd07400">
    <property type="entry name" value="MPP_1"/>
    <property type="match status" value="1"/>
</dbReference>
<evidence type="ECO:0000259" key="5">
    <source>
        <dbReference type="Pfam" id="PF00149"/>
    </source>
</evidence>
<dbReference type="InterPro" id="IPR004843">
    <property type="entry name" value="Calcineurin-like_PHP"/>
</dbReference>
<feature type="domain" description="Calcineurin-like phosphoesterase" evidence="5">
    <location>
        <begin position="2"/>
        <end position="194"/>
    </location>
</feature>
<dbReference type="eggNOG" id="COG1409">
    <property type="taxonomic scope" value="Bacteria"/>
</dbReference>
<dbReference type="PANTHER" id="PTHR42988">
    <property type="entry name" value="PHOSPHOHYDROLASE"/>
    <property type="match status" value="1"/>
</dbReference>
<evidence type="ECO:0000313" key="7">
    <source>
        <dbReference type="Proteomes" id="UP000004200"/>
    </source>
</evidence>
<dbReference type="GO" id="GO:0046872">
    <property type="term" value="F:metal ion binding"/>
    <property type="evidence" value="ECO:0007669"/>
    <property type="project" value="UniProtKB-KW"/>
</dbReference>
<comment type="caution">
    <text evidence="6">The sequence shown here is derived from an EMBL/GenBank/DDBJ whole genome shotgun (WGS) entry which is preliminary data.</text>
</comment>
<keyword evidence="3" id="KW-0408">Iron</keyword>
<keyword evidence="1" id="KW-0479">Metal-binding</keyword>
<dbReference type="Pfam" id="PF00149">
    <property type="entry name" value="Metallophos"/>
    <property type="match status" value="1"/>
</dbReference>
<protein>
    <submittedName>
        <fullName evidence="6">Metallophosphoesterase</fullName>
    </submittedName>
</protein>
<dbReference type="Gene3D" id="3.60.21.10">
    <property type="match status" value="1"/>
</dbReference>
<dbReference type="SUPFAM" id="SSF56300">
    <property type="entry name" value="Metallo-dependent phosphatases"/>
    <property type="match status" value="1"/>
</dbReference>
<proteinExistence type="inferred from homology"/>
<dbReference type="STRING" id="765913.ThidrDRAFT_1908"/>
<gene>
    <name evidence="6" type="ORF">ThidrDRAFT_1908</name>
</gene>
<organism evidence="6 7">
    <name type="scientific">Thiorhodococcus drewsii AZ1</name>
    <dbReference type="NCBI Taxonomy" id="765913"/>
    <lineage>
        <taxon>Bacteria</taxon>
        <taxon>Pseudomonadati</taxon>
        <taxon>Pseudomonadota</taxon>
        <taxon>Gammaproteobacteria</taxon>
        <taxon>Chromatiales</taxon>
        <taxon>Chromatiaceae</taxon>
        <taxon>Thiorhodococcus</taxon>
    </lineage>
</organism>
<dbReference type="InterPro" id="IPR050884">
    <property type="entry name" value="CNP_phosphodiesterase-III"/>
</dbReference>
<evidence type="ECO:0000256" key="2">
    <source>
        <dbReference type="ARBA" id="ARBA00022801"/>
    </source>
</evidence>
<sequence length="270" mass="30699">MMRIAHISDLHFGTHLPRLAEALSTEIRRMEPTLVALSGDLTQHARPREFAAAAEFIRMLPEPLLVVPGNHDLPGWRPWRRFIHPWRMWRRHISEELESSIAGQEFIAIGVKTARRWGLHLDWSRGRINLDQLGRVVRLASAAEPDAMRILVAHHPFLLSDAMRRRGLVGRAQEVLGGLRSARIDLILGGHLHQSDAGTTHGIVVAQAGTAISRRRKGEPNAFNRIEASTRQIRIDAMRWDGTRFNVAKRWEFERTAMGWTSDRSDSNLP</sequence>
<dbReference type="Proteomes" id="UP000004200">
    <property type="component" value="Unassembled WGS sequence"/>
</dbReference>
<dbReference type="EMBL" id="AFWT01000011">
    <property type="protein sequence ID" value="EGV31707.1"/>
    <property type="molecule type" value="Genomic_DNA"/>
</dbReference>
<accession>G2E0T5</accession>
<comment type="similarity">
    <text evidence="4">Belongs to the cyclic nucleotide phosphodiesterase class-III family.</text>
</comment>
<evidence type="ECO:0000313" key="6">
    <source>
        <dbReference type="EMBL" id="EGV31707.1"/>
    </source>
</evidence>
<reference evidence="6 7" key="1">
    <citation type="submission" date="2011-06" db="EMBL/GenBank/DDBJ databases">
        <title>The draft genome of Thiorhodococcus drewsii AZ1.</title>
        <authorList>
            <consortium name="US DOE Joint Genome Institute (JGI-PGF)"/>
            <person name="Lucas S."/>
            <person name="Han J."/>
            <person name="Lapidus A."/>
            <person name="Cheng J.-F."/>
            <person name="Goodwin L."/>
            <person name="Pitluck S."/>
            <person name="Peters L."/>
            <person name="Land M.L."/>
            <person name="Hauser L."/>
            <person name="Vogl K."/>
            <person name="Liu Z."/>
            <person name="Imhoff J."/>
            <person name="Thiel V."/>
            <person name="Frigaard N.-U."/>
            <person name="Bryant D.A."/>
            <person name="Woyke T.J."/>
        </authorList>
    </citation>
    <scope>NUCLEOTIDE SEQUENCE [LARGE SCALE GENOMIC DNA]</scope>
    <source>
        <strain evidence="6 7">AZ1</strain>
    </source>
</reference>
<dbReference type="GO" id="GO:0016787">
    <property type="term" value="F:hydrolase activity"/>
    <property type="evidence" value="ECO:0007669"/>
    <property type="project" value="UniProtKB-KW"/>
</dbReference>
<name>G2E0T5_9GAMM</name>
<dbReference type="AlphaFoldDB" id="G2E0T5"/>
<evidence type="ECO:0000256" key="1">
    <source>
        <dbReference type="ARBA" id="ARBA00022723"/>
    </source>
</evidence>
<keyword evidence="2" id="KW-0378">Hydrolase</keyword>